<feature type="compositionally biased region" description="Basic and acidic residues" evidence="1">
    <location>
        <begin position="78"/>
        <end position="94"/>
    </location>
</feature>
<keyword evidence="3" id="KW-1185">Reference proteome</keyword>
<evidence type="ECO:0000256" key="1">
    <source>
        <dbReference type="SAM" id="MobiDB-lite"/>
    </source>
</evidence>
<protein>
    <submittedName>
        <fullName evidence="2">Uncharacterized protein</fullName>
    </submittedName>
</protein>
<reference evidence="2 3" key="1">
    <citation type="submission" date="2015-12" db="EMBL/GenBank/DDBJ databases">
        <title>Complete genome of Roseateles depolymerans KCTC 42856.</title>
        <authorList>
            <person name="Kim K.M."/>
        </authorList>
    </citation>
    <scope>NUCLEOTIDE SEQUENCE [LARGE SCALE GENOMIC DNA]</scope>
    <source>
        <strain evidence="2 3">KCTC 42856</strain>
    </source>
</reference>
<sequence>MSHSNSFYGDPLQPSDLPWFYCAGIVHHLARNNITLTPGTPEIVCVPIPYGETITIRWFELTAEDVPALQRIVAARSPEGRREASQDALARGDDTGDVNPSAFEDNCGYCVLTRLLGQSDADQMTREMEEQDLSDGMSNHWLSLEDIAKTLQHYGRFVGFSGMGLSRDHLRHWILNISQGSDQVAFVVHFPSHFVIAYPQTDGSILIEDPQSVDFFDFDALPDTVFKTFAVDRP</sequence>
<dbReference type="AlphaFoldDB" id="A0A0U3D6B5"/>
<dbReference type="KEGG" id="rdp:RD2015_4736"/>
<accession>A0A0U3D6B5</accession>
<dbReference type="EMBL" id="CP013729">
    <property type="protein sequence ID" value="ALV09174.1"/>
    <property type="molecule type" value="Genomic_DNA"/>
</dbReference>
<organism evidence="2 3">
    <name type="scientific">Roseateles depolymerans</name>
    <dbReference type="NCBI Taxonomy" id="76731"/>
    <lineage>
        <taxon>Bacteria</taxon>
        <taxon>Pseudomonadati</taxon>
        <taxon>Pseudomonadota</taxon>
        <taxon>Betaproteobacteria</taxon>
        <taxon>Burkholderiales</taxon>
        <taxon>Sphaerotilaceae</taxon>
        <taxon>Roseateles</taxon>
    </lineage>
</organism>
<name>A0A0U3D6B5_9BURK</name>
<feature type="region of interest" description="Disordered" evidence="1">
    <location>
        <begin position="76"/>
        <end position="97"/>
    </location>
</feature>
<dbReference type="RefSeq" id="WP_116001786.1">
    <property type="nucleotide sequence ID" value="NZ_QUMT01000004.1"/>
</dbReference>
<evidence type="ECO:0000313" key="2">
    <source>
        <dbReference type="EMBL" id="ALV09174.1"/>
    </source>
</evidence>
<evidence type="ECO:0000313" key="3">
    <source>
        <dbReference type="Proteomes" id="UP000060699"/>
    </source>
</evidence>
<gene>
    <name evidence="2" type="ORF">RD2015_4736</name>
</gene>
<proteinExistence type="predicted"/>
<dbReference type="Proteomes" id="UP000060699">
    <property type="component" value="Chromosome"/>
</dbReference>